<dbReference type="AlphaFoldDB" id="A0A8J3BGC8"/>
<proteinExistence type="predicted"/>
<dbReference type="SUPFAM" id="SSF54637">
    <property type="entry name" value="Thioesterase/thiol ester dehydrase-isomerase"/>
    <property type="match status" value="1"/>
</dbReference>
<dbReference type="EMBL" id="BMQC01000002">
    <property type="protein sequence ID" value="GGK17552.1"/>
    <property type="molecule type" value="Genomic_DNA"/>
</dbReference>
<evidence type="ECO:0008006" key="3">
    <source>
        <dbReference type="Google" id="ProtNLM"/>
    </source>
</evidence>
<evidence type="ECO:0000313" key="1">
    <source>
        <dbReference type="EMBL" id="GGK17552.1"/>
    </source>
</evidence>
<dbReference type="Gene3D" id="3.10.129.10">
    <property type="entry name" value="Hotdog Thioesterase"/>
    <property type="match status" value="1"/>
</dbReference>
<evidence type="ECO:0000313" key="2">
    <source>
        <dbReference type="Proteomes" id="UP000662200"/>
    </source>
</evidence>
<reference evidence="1" key="2">
    <citation type="submission" date="2020-09" db="EMBL/GenBank/DDBJ databases">
        <authorList>
            <person name="Sun Q."/>
            <person name="Ohkuma M."/>
        </authorList>
    </citation>
    <scope>NUCLEOTIDE SEQUENCE</scope>
    <source>
        <strain evidence="1">JCM 3091</strain>
    </source>
</reference>
<protein>
    <recommendedName>
        <fullName evidence="3">Thioesterase family protein</fullName>
    </recommendedName>
</protein>
<comment type="caution">
    <text evidence="1">The sequence shown here is derived from an EMBL/GenBank/DDBJ whole genome shotgun (WGS) entry which is preliminary data.</text>
</comment>
<keyword evidence="2" id="KW-1185">Reference proteome</keyword>
<organism evidence="1 2">
    <name type="scientific">Pilimelia terevasa</name>
    <dbReference type="NCBI Taxonomy" id="53372"/>
    <lineage>
        <taxon>Bacteria</taxon>
        <taxon>Bacillati</taxon>
        <taxon>Actinomycetota</taxon>
        <taxon>Actinomycetes</taxon>
        <taxon>Micromonosporales</taxon>
        <taxon>Micromonosporaceae</taxon>
        <taxon>Pilimelia</taxon>
    </lineage>
</organism>
<accession>A0A8J3BGC8</accession>
<name>A0A8J3BGC8_9ACTN</name>
<dbReference type="RefSeq" id="WP_189112766.1">
    <property type="nucleotide sequence ID" value="NZ_BMQC01000002.1"/>
</dbReference>
<dbReference type="InterPro" id="IPR029069">
    <property type="entry name" value="HotDog_dom_sf"/>
</dbReference>
<sequence>MRIPGRFNGPPGSANGGYTAGLLAGLLDDPTVQVTLRLPPPLDTDLAARTSPDGVRLYAGEALVAEGVPAAPVPAAVPPVDAAAAAAAARAFPGFTDHPFPTCYVCGPQRPAPDGLGVYPGFLGDGRTAAPFTAPAEVSAPVLWAALDCPGGWSVIGPGRPYVLGRMTATLHRLPAPGEPCVVLGWCAAAEGRKAQVRTSLYGADGALLGAAAATWIAVPPS</sequence>
<dbReference type="Proteomes" id="UP000662200">
    <property type="component" value="Unassembled WGS sequence"/>
</dbReference>
<reference evidence="1" key="1">
    <citation type="journal article" date="2014" name="Int. J. Syst. Evol. Microbiol.">
        <title>Complete genome sequence of Corynebacterium casei LMG S-19264T (=DSM 44701T), isolated from a smear-ripened cheese.</title>
        <authorList>
            <consortium name="US DOE Joint Genome Institute (JGI-PGF)"/>
            <person name="Walter F."/>
            <person name="Albersmeier A."/>
            <person name="Kalinowski J."/>
            <person name="Ruckert C."/>
        </authorList>
    </citation>
    <scope>NUCLEOTIDE SEQUENCE</scope>
    <source>
        <strain evidence="1">JCM 3091</strain>
    </source>
</reference>
<gene>
    <name evidence="1" type="ORF">GCM10010124_07620</name>
</gene>